<feature type="transmembrane region" description="Helical" evidence="1">
    <location>
        <begin position="34"/>
        <end position="52"/>
    </location>
</feature>
<sequence>MKKKLKVYPTQSSSGTLADVVDLLNQHGLMPSELFTILASMFLSIPVCVLLSKRTSTVINTMRKIGHRDSNQP</sequence>
<evidence type="ECO:0000313" key="3">
    <source>
        <dbReference type="Proteomes" id="UP001396334"/>
    </source>
</evidence>
<accession>A0ABR2RW37</accession>
<keyword evidence="1" id="KW-0472">Membrane</keyword>
<evidence type="ECO:0000313" key="2">
    <source>
        <dbReference type="EMBL" id="KAK9016954.1"/>
    </source>
</evidence>
<gene>
    <name evidence="2" type="ORF">V6N11_079445</name>
</gene>
<keyword evidence="1" id="KW-0812">Transmembrane</keyword>
<dbReference type="EMBL" id="JBBPBN010000020">
    <property type="protein sequence ID" value="KAK9016954.1"/>
    <property type="molecule type" value="Genomic_DNA"/>
</dbReference>
<keyword evidence="3" id="KW-1185">Reference proteome</keyword>
<keyword evidence="1" id="KW-1133">Transmembrane helix</keyword>
<reference evidence="2 3" key="1">
    <citation type="journal article" date="2024" name="G3 (Bethesda)">
        <title>Genome assembly of Hibiscus sabdariffa L. provides insights into metabolisms of medicinal natural products.</title>
        <authorList>
            <person name="Kim T."/>
        </authorList>
    </citation>
    <scope>NUCLEOTIDE SEQUENCE [LARGE SCALE GENOMIC DNA]</scope>
    <source>
        <strain evidence="2">TK-2024</strain>
        <tissue evidence="2">Old leaves</tissue>
    </source>
</reference>
<organism evidence="2 3">
    <name type="scientific">Hibiscus sabdariffa</name>
    <name type="common">roselle</name>
    <dbReference type="NCBI Taxonomy" id="183260"/>
    <lineage>
        <taxon>Eukaryota</taxon>
        <taxon>Viridiplantae</taxon>
        <taxon>Streptophyta</taxon>
        <taxon>Embryophyta</taxon>
        <taxon>Tracheophyta</taxon>
        <taxon>Spermatophyta</taxon>
        <taxon>Magnoliopsida</taxon>
        <taxon>eudicotyledons</taxon>
        <taxon>Gunneridae</taxon>
        <taxon>Pentapetalae</taxon>
        <taxon>rosids</taxon>
        <taxon>malvids</taxon>
        <taxon>Malvales</taxon>
        <taxon>Malvaceae</taxon>
        <taxon>Malvoideae</taxon>
        <taxon>Hibiscus</taxon>
    </lineage>
</organism>
<protein>
    <submittedName>
        <fullName evidence="2">Uncharacterized protein</fullName>
    </submittedName>
</protein>
<comment type="caution">
    <text evidence="2">The sequence shown here is derived from an EMBL/GenBank/DDBJ whole genome shotgun (WGS) entry which is preliminary data.</text>
</comment>
<evidence type="ECO:0000256" key="1">
    <source>
        <dbReference type="SAM" id="Phobius"/>
    </source>
</evidence>
<name>A0ABR2RW37_9ROSI</name>
<proteinExistence type="predicted"/>
<dbReference type="Proteomes" id="UP001396334">
    <property type="component" value="Unassembled WGS sequence"/>
</dbReference>